<keyword evidence="4" id="KW-1185">Reference proteome</keyword>
<evidence type="ECO:0008006" key="5">
    <source>
        <dbReference type="Google" id="ProtNLM"/>
    </source>
</evidence>
<gene>
    <name evidence="3" type="ORF">BCV69DRAFT_296262</name>
</gene>
<dbReference type="PANTHER" id="PTHR39476:SF1">
    <property type="entry name" value="NADH DEHYDROGENASE [UBIQUINONE] 1 BETA SUBCOMPLEX SUBUNIT 4"/>
    <property type="match status" value="1"/>
</dbReference>
<feature type="transmembrane region" description="Helical" evidence="2">
    <location>
        <begin position="38"/>
        <end position="54"/>
    </location>
</feature>
<reference evidence="3 4" key="1">
    <citation type="journal article" date="2018" name="Mol. Biol. Evol.">
        <title>Broad Genomic Sampling Reveals a Smut Pathogenic Ancestry of the Fungal Clade Ustilaginomycotina.</title>
        <authorList>
            <person name="Kijpornyongpan T."/>
            <person name="Mondo S.J."/>
            <person name="Barry K."/>
            <person name="Sandor L."/>
            <person name="Lee J."/>
            <person name="Lipzen A."/>
            <person name="Pangilinan J."/>
            <person name="LaButti K."/>
            <person name="Hainaut M."/>
            <person name="Henrissat B."/>
            <person name="Grigoriev I.V."/>
            <person name="Spatafora J.W."/>
            <person name="Aime M.C."/>
        </authorList>
    </citation>
    <scope>NUCLEOTIDE SEQUENCE [LARGE SCALE GENOMIC DNA]</scope>
    <source>
        <strain evidence="3 4">MCA 4718</strain>
    </source>
</reference>
<dbReference type="OrthoDB" id="15108at2759"/>
<evidence type="ECO:0000256" key="1">
    <source>
        <dbReference type="SAM" id="MobiDB-lite"/>
    </source>
</evidence>
<sequence length="87" mass="10480">MAGGDYHPFKVDPSIERWQEMHNSMYTRFRMTPSKTRMFILWGLTVPLITYWGAKYTDNRWDWRARGREDSLLRKPPQPEQSDEADE</sequence>
<feature type="region of interest" description="Disordered" evidence="1">
    <location>
        <begin position="68"/>
        <end position="87"/>
    </location>
</feature>
<organism evidence="3 4">
    <name type="scientific">Pseudomicrostroma glucosiphilum</name>
    <dbReference type="NCBI Taxonomy" id="1684307"/>
    <lineage>
        <taxon>Eukaryota</taxon>
        <taxon>Fungi</taxon>
        <taxon>Dikarya</taxon>
        <taxon>Basidiomycota</taxon>
        <taxon>Ustilaginomycotina</taxon>
        <taxon>Exobasidiomycetes</taxon>
        <taxon>Microstromatales</taxon>
        <taxon>Microstromatales incertae sedis</taxon>
        <taxon>Pseudomicrostroma</taxon>
    </lineage>
</organism>
<accession>A0A316UFC4</accession>
<dbReference type="Proteomes" id="UP000245942">
    <property type="component" value="Unassembled WGS sequence"/>
</dbReference>
<evidence type="ECO:0000256" key="2">
    <source>
        <dbReference type="SAM" id="Phobius"/>
    </source>
</evidence>
<dbReference type="EMBL" id="KZ819321">
    <property type="protein sequence ID" value="PWN23956.1"/>
    <property type="molecule type" value="Genomic_DNA"/>
</dbReference>
<dbReference type="RefSeq" id="XP_025351116.1">
    <property type="nucleotide sequence ID" value="XM_025493993.1"/>
</dbReference>
<dbReference type="PANTHER" id="PTHR39476">
    <property type="entry name" value="NADH:UBIQUINONE OXIDOREDUCTASE 6.6KD SUBUNIT"/>
    <property type="match status" value="1"/>
</dbReference>
<evidence type="ECO:0000313" key="3">
    <source>
        <dbReference type="EMBL" id="PWN23956.1"/>
    </source>
</evidence>
<name>A0A316UFC4_9BASI</name>
<keyword evidence="2" id="KW-0472">Membrane</keyword>
<protein>
    <recommendedName>
        <fullName evidence="5">Complex I-B15</fullName>
    </recommendedName>
</protein>
<evidence type="ECO:0000313" key="4">
    <source>
        <dbReference type="Proteomes" id="UP000245942"/>
    </source>
</evidence>
<dbReference type="AlphaFoldDB" id="A0A316UFC4"/>
<dbReference type="GeneID" id="37015727"/>
<keyword evidence="2" id="KW-0812">Transmembrane</keyword>
<keyword evidence="2" id="KW-1133">Transmembrane helix</keyword>
<proteinExistence type="predicted"/>